<keyword evidence="7" id="KW-0443">Lipid metabolism</keyword>
<feature type="transmembrane region" description="Helical" evidence="13">
    <location>
        <begin position="190"/>
        <end position="212"/>
    </location>
</feature>
<evidence type="ECO:0000256" key="5">
    <source>
        <dbReference type="ARBA" id="ARBA00022692"/>
    </source>
</evidence>
<evidence type="ECO:0000256" key="11">
    <source>
        <dbReference type="RuleBase" id="RU003750"/>
    </source>
</evidence>
<keyword evidence="15" id="KW-1185">Reference proteome</keyword>
<evidence type="ECO:0000256" key="10">
    <source>
        <dbReference type="ARBA" id="ARBA00023264"/>
    </source>
</evidence>
<protein>
    <submittedName>
        <fullName evidence="14">CDP-alcohol phosphatidyltransferase family protein</fullName>
    </submittedName>
</protein>
<feature type="region of interest" description="Disordered" evidence="12">
    <location>
        <begin position="1"/>
        <end position="34"/>
    </location>
</feature>
<comment type="similarity">
    <text evidence="2 11">Belongs to the CDP-alcohol phosphatidyltransferase class-I family.</text>
</comment>
<dbReference type="Proteomes" id="UP000638560">
    <property type="component" value="Unassembled WGS sequence"/>
</dbReference>
<dbReference type="PANTHER" id="PTHR14269">
    <property type="entry name" value="CDP-DIACYLGLYCEROL--GLYCEROL-3-PHOSPHATE 3-PHOSPHATIDYLTRANSFERASE-RELATED"/>
    <property type="match status" value="1"/>
</dbReference>
<keyword evidence="10" id="KW-1208">Phospholipid metabolism</keyword>
<gene>
    <name evidence="14" type="ORF">I0C86_19160</name>
</gene>
<evidence type="ECO:0000313" key="15">
    <source>
        <dbReference type="Proteomes" id="UP000638560"/>
    </source>
</evidence>
<dbReference type="InterPro" id="IPR000462">
    <property type="entry name" value="CDP-OH_P_trans"/>
</dbReference>
<evidence type="ECO:0000256" key="2">
    <source>
        <dbReference type="ARBA" id="ARBA00010441"/>
    </source>
</evidence>
<dbReference type="PROSITE" id="PS00379">
    <property type="entry name" value="CDP_ALCOHOL_P_TRANSF"/>
    <property type="match status" value="1"/>
</dbReference>
<evidence type="ECO:0000256" key="9">
    <source>
        <dbReference type="ARBA" id="ARBA00023209"/>
    </source>
</evidence>
<comment type="subcellular location">
    <subcellularLocation>
        <location evidence="1">Membrane</location>
        <topology evidence="1">Multi-pass membrane protein</topology>
    </subcellularLocation>
</comment>
<keyword evidence="9" id="KW-0594">Phospholipid biosynthesis</keyword>
<dbReference type="InterPro" id="IPR048254">
    <property type="entry name" value="CDP_ALCOHOL_P_TRANSF_CS"/>
</dbReference>
<proteinExistence type="inferred from homology"/>
<evidence type="ECO:0000256" key="1">
    <source>
        <dbReference type="ARBA" id="ARBA00004141"/>
    </source>
</evidence>
<evidence type="ECO:0000313" key="14">
    <source>
        <dbReference type="EMBL" id="MBF9131061.1"/>
    </source>
</evidence>
<accession>A0ABS0GXX0</accession>
<reference evidence="14 15" key="1">
    <citation type="submission" date="2020-11" db="EMBL/GenBank/DDBJ databases">
        <title>A novel isolate from a Black sea contaminated sediment with potential to produce alkanes: Plantactinospora alkalitolerans sp. nov.</title>
        <authorList>
            <person name="Carro L."/>
            <person name="Veyisoglu A."/>
            <person name="Guven K."/>
            <person name="Schumann P."/>
            <person name="Klenk H.-P."/>
            <person name="Sahin N."/>
        </authorList>
    </citation>
    <scope>NUCLEOTIDE SEQUENCE [LARGE SCALE GENOMIC DNA]</scope>
    <source>
        <strain evidence="14 15">S1510</strain>
    </source>
</reference>
<dbReference type="Gene3D" id="1.20.120.1760">
    <property type="match status" value="1"/>
</dbReference>
<dbReference type="PANTHER" id="PTHR14269:SF62">
    <property type="entry name" value="CDP-DIACYLGLYCEROL--GLYCEROL-3-PHOSPHATE 3-PHOSPHATIDYLTRANSFERASE 1, CHLOROPLASTIC"/>
    <property type="match status" value="1"/>
</dbReference>
<feature type="transmembrane region" description="Helical" evidence="13">
    <location>
        <begin position="58"/>
        <end position="81"/>
    </location>
</feature>
<evidence type="ECO:0000256" key="6">
    <source>
        <dbReference type="ARBA" id="ARBA00022989"/>
    </source>
</evidence>
<keyword evidence="8 13" id="KW-0472">Membrane</keyword>
<keyword evidence="6 13" id="KW-1133">Transmembrane helix</keyword>
<dbReference type="InterPro" id="IPR050324">
    <property type="entry name" value="CDP-alcohol_PTase-I"/>
</dbReference>
<keyword evidence="3" id="KW-0444">Lipid biosynthesis</keyword>
<feature type="transmembrane region" description="Helical" evidence="13">
    <location>
        <begin position="159"/>
        <end position="178"/>
    </location>
</feature>
<dbReference type="Pfam" id="PF01066">
    <property type="entry name" value="CDP-OH_P_transf"/>
    <property type="match status" value="1"/>
</dbReference>
<evidence type="ECO:0000256" key="13">
    <source>
        <dbReference type="SAM" id="Phobius"/>
    </source>
</evidence>
<keyword evidence="5 13" id="KW-0812">Transmembrane</keyword>
<feature type="transmembrane region" description="Helical" evidence="13">
    <location>
        <begin position="127"/>
        <end position="147"/>
    </location>
</feature>
<sequence>MRRGPSRGAEGGSVSRRPARASDTQPTGGAAAESAGSTGRILTVPNLISFTRLLGVPLFLYLFLVTHADVAALVVLAVGGLSDWVDGYVARRLRQVSRLGELLDPVADRLYILATLVALTVRDVVPWQFTVALLARDAVMTINIAVLRRYGYRPPPVHYLGKTATFVLLAAFPTLLLADASAGAATVAGAIGWALALWGLALYWLAGGLYVIQAGRLIGAARASRAEVA</sequence>
<organism evidence="14 15">
    <name type="scientific">Plantactinospora alkalitolerans</name>
    <dbReference type="NCBI Taxonomy" id="2789879"/>
    <lineage>
        <taxon>Bacteria</taxon>
        <taxon>Bacillati</taxon>
        <taxon>Actinomycetota</taxon>
        <taxon>Actinomycetes</taxon>
        <taxon>Micromonosporales</taxon>
        <taxon>Micromonosporaceae</taxon>
        <taxon>Plantactinospora</taxon>
    </lineage>
</organism>
<evidence type="ECO:0000256" key="8">
    <source>
        <dbReference type="ARBA" id="ARBA00023136"/>
    </source>
</evidence>
<dbReference type="EMBL" id="JADPUN010000177">
    <property type="protein sequence ID" value="MBF9131061.1"/>
    <property type="molecule type" value="Genomic_DNA"/>
</dbReference>
<dbReference type="InterPro" id="IPR043130">
    <property type="entry name" value="CDP-OH_PTrfase_TM_dom"/>
</dbReference>
<evidence type="ECO:0000256" key="12">
    <source>
        <dbReference type="SAM" id="MobiDB-lite"/>
    </source>
</evidence>
<evidence type="ECO:0000256" key="7">
    <source>
        <dbReference type="ARBA" id="ARBA00023098"/>
    </source>
</evidence>
<comment type="caution">
    <text evidence="14">The sequence shown here is derived from an EMBL/GenBank/DDBJ whole genome shotgun (WGS) entry which is preliminary data.</text>
</comment>
<name>A0ABS0GXX0_9ACTN</name>
<keyword evidence="4 11" id="KW-0808">Transferase</keyword>
<evidence type="ECO:0000256" key="4">
    <source>
        <dbReference type="ARBA" id="ARBA00022679"/>
    </source>
</evidence>
<evidence type="ECO:0000256" key="3">
    <source>
        <dbReference type="ARBA" id="ARBA00022516"/>
    </source>
</evidence>